<keyword evidence="2" id="KW-0645">Protease</keyword>
<proteinExistence type="predicted"/>
<gene>
    <name evidence="2" type="ORF">FTW19_06305</name>
</gene>
<keyword evidence="1" id="KW-0732">Signal</keyword>
<dbReference type="SUPFAM" id="SSF49464">
    <property type="entry name" value="Carboxypeptidase regulatory domain-like"/>
    <property type="match status" value="1"/>
</dbReference>
<dbReference type="KEGG" id="talb:FTW19_06305"/>
<keyword evidence="2" id="KW-0121">Carboxypeptidase</keyword>
<sequence>MLKCAASAFLLVSTTALSAQQAGVVAASLELPDAPAPQFQTSPLQASTSQALAALPAGSAQISGSVFDSTGAIVPGAEVTLLNEAGAPVRSTSVDARGGFLFARLPAGRYMLRIICNGFAPYASPAFDLSGEQTYVLPDISLSIASTNTEITVLPTEVIAEAQIKAQEQQRVFGVVPNFYTSFEPHPVPMTTKQKFQLATRDTLDWTSFIGVTVSAGVEQANNSYAGYGQGAAGYAKRWAARFGDGRISDYFDHAIYASLFHQDPRYFYQGTGTTKSRVYHAIASAFVARSDSGTMMPNYSYLLGAMTSGALSNLYYPHADRGWDLVFTNAAIGIGGRAMGAVARELLGRKITKHVPGKDVPYTDPANTPSAKH</sequence>
<dbReference type="Pfam" id="PF13620">
    <property type="entry name" value="CarboxypepD_reg"/>
    <property type="match status" value="1"/>
</dbReference>
<dbReference type="Proteomes" id="UP000321820">
    <property type="component" value="Chromosome"/>
</dbReference>
<dbReference type="EMBL" id="CP042806">
    <property type="protein sequence ID" value="QEE27641.1"/>
    <property type="molecule type" value="Genomic_DNA"/>
</dbReference>
<organism evidence="2 3">
    <name type="scientific">Terriglobus albidus</name>
    <dbReference type="NCBI Taxonomy" id="1592106"/>
    <lineage>
        <taxon>Bacteria</taxon>
        <taxon>Pseudomonadati</taxon>
        <taxon>Acidobacteriota</taxon>
        <taxon>Terriglobia</taxon>
        <taxon>Terriglobales</taxon>
        <taxon>Acidobacteriaceae</taxon>
        <taxon>Terriglobus</taxon>
    </lineage>
</organism>
<dbReference type="InterPro" id="IPR008969">
    <property type="entry name" value="CarboxyPept-like_regulatory"/>
</dbReference>
<dbReference type="GO" id="GO:0004180">
    <property type="term" value="F:carboxypeptidase activity"/>
    <property type="evidence" value="ECO:0007669"/>
    <property type="project" value="UniProtKB-KW"/>
</dbReference>
<protein>
    <submittedName>
        <fullName evidence="2">Carboxypeptidase regulatory-like domain-containing protein</fullName>
    </submittedName>
</protein>
<evidence type="ECO:0000256" key="1">
    <source>
        <dbReference type="SAM" id="SignalP"/>
    </source>
</evidence>
<feature type="signal peptide" evidence="1">
    <location>
        <begin position="1"/>
        <end position="18"/>
    </location>
</feature>
<keyword evidence="2" id="KW-0378">Hydrolase</keyword>
<evidence type="ECO:0000313" key="2">
    <source>
        <dbReference type="EMBL" id="QEE27641.1"/>
    </source>
</evidence>
<name>A0A5B9EB44_9BACT</name>
<reference evidence="2 3" key="1">
    <citation type="submission" date="2019-08" db="EMBL/GenBank/DDBJ databases">
        <title>Complete genome sequence of Terriglobus albidus strain ORNL.</title>
        <authorList>
            <person name="Podar M."/>
        </authorList>
    </citation>
    <scope>NUCLEOTIDE SEQUENCE [LARGE SCALE GENOMIC DNA]</scope>
    <source>
        <strain evidence="2 3">ORNL</strain>
    </source>
</reference>
<dbReference type="RefSeq" id="WP_147646832.1">
    <property type="nucleotide sequence ID" value="NZ_CP042806.1"/>
</dbReference>
<dbReference type="AlphaFoldDB" id="A0A5B9EB44"/>
<evidence type="ECO:0000313" key="3">
    <source>
        <dbReference type="Proteomes" id="UP000321820"/>
    </source>
</evidence>
<dbReference type="Gene3D" id="2.60.40.1120">
    <property type="entry name" value="Carboxypeptidase-like, regulatory domain"/>
    <property type="match status" value="1"/>
</dbReference>
<accession>A0A5B9EB44</accession>
<dbReference type="OrthoDB" id="115803at2"/>
<feature type="chain" id="PRO_5022849768" evidence="1">
    <location>
        <begin position="19"/>
        <end position="374"/>
    </location>
</feature>
<keyword evidence="3" id="KW-1185">Reference proteome</keyword>